<organism evidence="1 2">
    <name type="scientific">Bradyrhizobium erythrophlei</name>
    <dbReference type="NCBI Taxonomy" id="1437360"/>
    <lineage>
        <taxon>Bacteria</taxon>
        <taxon>Pseudomonadati</taxon>
        <taxon>Pseudomonadota</taxon>
        <taxon>Alphaproteobacteria</taxon>
        <taxon>Hyphomicrobiales</taxon>
        <taxon>Nitrobacteraceae</taxon>
        <taxon>Bradyrhizobium</taxon>
    </lineage>
</organism>
<evidence type="ECO:0000313" key="2">
    <source>
        <dbReference type="Proteomes" id="UP000190675"/>
    </source>
</evidence>
<dbReference type="AlphaFoldDB" id="A0A1M5S2D2"/>
<protein>
    <submittedName>
        <fullName evidence="1">Uncharacterized protein</fullName>
    </submittedName>
</protein>
<evidence type="ECO:0000313" key="1">
    <source>
        <dbReference type="EMBL" id="SHH32153.1"/>
    </source>
</evidence>
<sequence>MKLINEEGNRYGKLLVLGYAGAKHSGRASRASWHCRCDCGRELVVSGGHLRERLMQSCGCATRFKVIRPLAAKTRPAQGPASAGKRER</sequence>
<dbReference type="EMBL" id="LT670818">
    <property type="protein sequence ID" value="SHH32153.1"/>
    <property type="molecule type" value="Genomic_DNA"/>
</dbReference>
<name>A0A1M5S2D2_9BRAD</name>
<reference evidence="1 2" key="1">
    <citation type="submission" date="2016-11" db="EMBL/GenBank/DDBJ databases">
        <authorList>
            <person name="Jaros S."/>
            <person name="Januszkiewicz K."/>
            <person name="Wedrychowicz H."/>
        </authorList>
    </citation>
    <scope>NUCLEOTIDE SEQUENCE [LARGE SCALE GENOMIC DNA]</scope>
    <source>
        <strain evidence="1 2">GAS242</strain>
    </source>
</reference>
<proteinExistence type="predicted"/>
<dbReference type="Proteomes" id="UP000190675">
    <property type="component" value="Chromosome I"/>
</dbReference>
<gene>
    <name evidence="1" type="ORF">SAMN05444169_6882</name>
</gene>
<accession>A0A1M5S2D2</accession>